<dbReference type="Gene3D" id="6.10.140.2220">
    <property type="match status" value="1"/>
</dbReference>
<gene>
    <name evidence="6" type="ORF">TeGR_g105</name>
</gene>
<feature type="domain" description="MYND-type" evidence="5">
    <location>
        <begin position="28"/>
        <end position="70"/>
    </location>
</feature>
<keyword evidence="1" id="KW-0479">Metal-binding</keyword>
<evidence type="ECO:0000256" key="3">
    <source>
        <dbReference type="ARBA" id="ARBA00022833"/>
    </source>
</evidence>
<dbReference type="EMBL" id="BRYB01002282">
    <property type="protein sequence ID" value="GMI42412.1"/>
    <property type="molecule type" value="Genomic_DNA"/>
</dbReference>
<keyword evidence="3" id="KW-0862">Zinc</keyword>
<keyword evidence="2 4" id="KW-0863">Zinc-finger</keyword>
<keyword evidence="7" id="KW-1185">Reference proteome</keyword>
<protein>
    <recommendedName>
        <fullName evidence="5">MYND-type domain-containing protein</fullName>
    </recommendedName>
</protein>
<accession>A0ABQ6N7X0</accession>
<evidence type="ECO:0000256" key="1">
    <source>
        <dbReference type="ARBA" id="ARBA00022723"/>
    </source>
</evidence>
<evidence type="ECO:0000256" key="2">
    <source>
        <dbReference type="ARBA" id="ARBA00022771"/>
    </source>
</evidence>
<evidence type="ECO:0000313" key="6">
    <source>
        <dbReference type="EMBL" id="GMI42412.1"/>
    </source>
</evidence>
<comment type="caution">
    <text evidence="6">The sequence shown here is derived from an EMBL/GenBank/DDBJ whole genome shotgun (WGS) entry which is preliminary data.</text>
</comment>
<evidence type="ECO:0000313" key="7">
    <source>
        <dbReference type="Proteomes" id="UP001165060"/>
    </source>
</evidence>
<evidence type="ECO:0000259" key="5">
    <source>
        <dbReference type="PROSITE" id="PS50865"/>
    </source>
</evidence>
<proteinExistence type="predicted"/>
<organism evidence="6 7">
    <name type="scientific">Tetraparma gracilis</name>
    <dbReference type="NCBI Taxonomy" id="2962635"/>
    <lineage>
        <taxon>Eukaryota</taxon>
        <taxon>Sar</taxon>
        <taxon>Stramenopiles</taxon>
        <taxon>Ochrophyta</taxon>
        <taxon>Bolidophyceae</taxon>
        <taxon>Parmales</taxon>
        <taxon>Triparmaceae</taxon>
        <taxon>Tetraparma</taxon>
    </lineage>
</organism>
<dbReference type="PROSITE" id="PS01360">
    <property type="entry name" value="ZF_MYND_1"/>
    <property type="match status" value="1"/>
</dbReference>
<reference evidence="6 7" key="1">
    <citation type="journal article" date="2023" name="Commun. Biol.">
        <title>Genome analysis of Parmales, the sister group of diatoms, reveals the evolutionary specialization of diatoms from phago-mixotrophs to photoautotrophs.</title>
        <authorList>
            <person name="Ban H."/>
            <person name="Sato S."/>
            <person name="Yoshikawa S."/>
            <person name="Yamada K."/>
            <person name="Nakamura Y."/>
            <person name="Ichinomiya M."/>
            <person name="Sato N."/>
            <person name="Blanc-Mathieu R."/>
            <person name="Endo H."/>
            <person name="Kuwata A."/>
            <person name="Ogata H."/>
        </authorList>
    </citation>
    <scope>NUCLEOTIDE SEQUENCE [LARGE SCALE GENOMIC DNA]</scope>
</reference>
<dbReference type="InterPro" id="IPR002893">
    <property type="entry name" value="Znf_MYND"/>
</dbReference>
<sequence length="284" mass="30783">MDIETAKAKLAATMLESQDDLYTPKMQCASCSAPKSGAATLRVCSSCRCVSYCSVDCQRAHWKSGHKQVCKQRQELSVIMGGKMALDEDGARTYVKSITEDRIAATLAVEKDKGASEERAGLMKWMEDTVALKHADIAKLALTFRKQLDKEGCGRNSSGDVYMRDGAYTLLMDFKCEDQPPAPSPLMDRTEAGGVGFGYASTDDMVRNPKLAAIVNRVDPRLHFVIIPQTRRSGGKTLFNVGAYDGSTVLVTDSGALMHIKSGPKMTVELGGSGGKKKKGKKKK</sequence>
<dbReference type="SUPFAM" id="SSF144232">
    <property type="entry name" value="HIT/MYND zinc finger-like"/>
    <property type="match status" value="1"/>
</dbReference>
<dbReference type="PROSITE" id="PS50865">
    <property type="entry name" value="ZF_MYND_2"/>
    <property type="match status" value="1"/>
</dbReference>
<evidence type="ECO:0000256" key="4">
    <source>
        <dbReference type="PROSITE-ProRule" id="PRU00134"/>
    </source>
</evidence>
<dbReference type="Proteomes" id="UP001165060">
    <property type="component" value="Unassembled WGS sequence"/>
</dbReference>
<dbReference type="Pfam" id="PF01753">
    <property type="entry name" value="zf-MYND"/>
    <property type="match status" value="1"/>
</dbReference>
<name>A0ABQ6N7X0_9STRA</name>